<sequence>MDSPGAGREGDHQDLILDLKSVPCPLCQILVSHSKGKASKPKMQEATKCRGTACKLILSMVQMNGRQNTTQLYATETNGYNSTPARASP</sequence>
<dbReference type="EMBL" id="VSRR010003710">
    <property type="protein sequence ID" value="MPC37186.1"/>
    <property type="molecule type" value="Genomic_DNA"/>
</dbReference>
<comment type="caution">
    <text evidence="1">The sequence shown here is derived from an EMBL/GenBank/DDBJ whole genome shotgun (WGS) entry which is preliminary data.</text>
</comment>
<gene>
    <name evidence="1" type="ORF">E2C01_030661</name>
</gene>
<dbReference type="Proteomes" id="UP000324222">
    <property type="component" value="Unassembled WGS sequence"/>
</dbReference>
<organism evidence="1 2">
    <name type="scientific">Portunus trituberculatus</name>
    <name type="common">Swimming crab</name>
    <name type="synonym">Neptunus trituberculatus</name>
    <dbReference type="NCBI Taxonomy" id="210409"/>
    <lineage>
        <taxon>Eukaryota</taxon>
        <taxon>Metazoa</taxon>
        <taxon>Ecdysozoa</taxon>
        <taxon>Arthropoda</taxon>
        <taxon>Crustacea</taxon>
        <taxon>Multicrustacea</taxon>
        <taxon>Malacostraca</taxon>
        <taxon>Eumalacostraca</taxon>
        <taxon>Eucarida</taxon>
        <taxon>Decapoda</taxon>
        <taxon>Pleocyemata</taxon>
        <taxon>Brachyura</taxon>
        <taxon>Eubrachyura</taxon>
        <taxon>Portunoidea</taxon>
        <taxon>Portunidae</taxon>
        <taxon>Portuninae</taxon>
        <taxon>Portunus</taxon>
    </lineage>
</organism>
<name>A0A5B7EVG7_PORTR</name>
<dbReference type="AlphaFoldDB" id="A0A5B7EVG7"/>
<proteinExistence type="predicted"/>
<evidence type="ECO:0000313" key="1">
    <source>
        <dbReference type="EMBL" id="MPC37186.1"/>
    </source>
</evidence>
<keyword evidence="2" id="KW-1185">Reference proteome</keyword>
<protein>
    <submittedName>
        <fullName evidence="1">Uncharacterized protein</fullName>
    </submittedName>
</protein>
<reference evidence="1 2" key="1">
    <citation type="submission" date="2019-05" db="EMBL/GenBank/DDBJ databases">
        <title>Another draft genome of Portunus trituberculatus and its Hox gene families provides insights of decapod evolution.</title>
        <authorList>
            <person name="Jeong J.-H."/>
            <person name="Song I."/>
            <person name="Kim S."/>
            <person name="Choi T."/>
            <person name="Kim D."/>
            <person name="Ryu S."/>
            <person name="Kim W."/>
        </authorList>
    </citation>
    <scope>NUCLEOTIDE SEQUENCE [LARGE SCALE GENOMIC DNA]</scope>
    <source>
        <tissue evidence="1">Muscle</tissue>
    </source>
</reference>
<accession>A0A5B7EVG7</accession>
<evidence type="ECO:0000313" key="2">
    <source>
        <dbReference type="Proteomes" id="UP000324222"/>
    </source>
</evidence>